<reference evidence="2 3" key="1">
    <citation type="submission" date="2018-12" db="EMBL/GenBank/DDBJ databases">
        <title>Singled stranded DNA viruses identified in blackflies (Austrosimulium ungulatum) sampled in New Zealand.</title>
        <authorList>
            <person name="Kraberger S."/>
            <person name="Fontenele R.S."/>
            <person name="Schmidlin K."/>
            <person name="Walters M."/>
            <person name="Varsani A."/>
        </authorList>
    </citation>
    <scope>NUCLEOTIDE SEQUENCE [LARGE SCALE GENOMIC DNA]</scope>
    <source>
        <strain evidence="2">075</strain>
    </source>
</reference>
<feature type="compositionally biased region" description="Basic and acidic residues" evidence="1">
    <location>
        <begin position="171"/>
        <end position="180"/>
    </location>
</feature>
<sequence length="282" mass="29497">MEFGDPLVGAGVGFLGGIVNNLFAGARQEDSQNFNMLQNMMQNNVNAQQAGIQRDWTSDQAAQARDFTANQSQTQRDWTQQMSSTAYQRTMADMSAAGLNPILAYRQGATSSGSGAAGSASAPSGAAAASVSPAHANPAQVFDILGPALNSAMSVQRLENETKLADSEVRLKDQQARTDSVRAGTLASEAGHHTQATRESQEQTLARKAREDDAAIQSKFSQSRIGEILRLAGLGGQSVADVTRAIPSFNFGKSGGTSNSTWANGAGGSDSASFSSRFGFGH</sequence>
<feature type="region of interest" description="Disordered" evidence="1">
    <location>
        <begin position="171"/>
        <end position="199"/>
    </location>
</feature>
<dbReference type="EMBL" id="MK249162">
    <property type="protein sequence ID" value="QCQ84757.1"/>
    <property type="molecule type" value="Genomic_DNA"/>
</dbReference>
<evidence type="ECO:0000313" key="3">
    <source>
        <dbReference type="Proteomes" id="UP000323246"/>
    </source>
</evidence>
<proteinExistence type="predicted"/>
<organism evidence="2 3">
    <name type="scientific">Blackfly microvirus SF02</name>
    <dbReference type="NCBI Taxonomy" id="2576452"/>
    <lineage>
        <taxon>Viruses</taxon>
        <taxon>Monodnaviria</taxon>
        <taxon>Sangervirae</taxon>
        <taxon>Phixviricota</taxon>
        <taxon>Malgrandaviricetes</taxon>
        <taxon>Petitvirales</taxon>
        <taxon>Microviridae</taxon>
        <taxon>Microvirus</taxon>
    </lineage>
</organism>
<feature type="region of interest" description="Disordered" evidence="1">
    <location>
        <begin position="249"/>
        <end position="282"/>
    </location>
</feature>
<evidence type="ECO:0000313" key="2">
    <source>
        <dbReference type="EMBL" id="QCQ84757.1"/>
    </source>
</evidence>
<accession>A0A4P8PK54</accession>
<name>A0A4P8PK54_9VIRU</name>
<feature type="compositionally biased region" description="Low complexity" evidence="1">
    <location>
        <begin position="269"/>
        <end position="282"/>
    </location>
</feature>
<dbReference type="Proteomes" id="UP000323246">
    <property type="component" value="Segment"/>
</dbReference>
<protein>
    <submittedName>
        <fullName evidence="2">DNA pilot protein</fullName>
    </submittedName>
</protein>
<evidence type="ECO:0000256" key="1">
    <source>
        <dbReference type="SAM" id="MobiDB-lite"/>
    </source>
</evidence>